<keyword evidence="4" id="KW-0677">Repeat</keyword>
<keyword evidence="8" id="KW-0694">RNA-binding</keyword>
<sequence length="1298" mass="143841">MDKDQGETFSFSIHGAGAVKLRKAVHEKLLEYTGNYADDVLAEYIVVLVAHGKTQAQAVTELEAFLSSKTGAFTAWLWDHVTANKVVYADNGPVKEQSKEREKSREKQKDREKDETDPPLDQRTDSNHQAHSQQGDGHHIKERDRDRDRDREREREWEREREREWEREREREREWEREREKEREWDGEKQEDYQGAGSLEAFSSRHRRFGSIDDSTARDFQVSRPPESLSGREDKRHDSSRRRPKIKRGRELEQAAQTLKFAELEREGGVRGRVRRSGGHSPYPDFWAERSAGGHREQGHGRSESRKYRSPSREGFWHKRESRRDHDEENGFSGRREYLRRPRSSGHQAERDRSQQESDIGSRAERPSPKRLRSVAVVYPDADKEGPGLFPESNGNSSSRERPRLMLGNSLGVAVLRAAAEAAEDVSVTASIKGHIPAVGTMWEQMGSRSRAEDVSVSASIKGDTAVSGTTWEQMGSRSRVEVHDHQEPDPGSTHQRVSGDNGDAWTAPSSGKVRHRRDHGRSSNRTSGEISGGSRKKRVKQRAVEGERAVREWVGGDVEQDQMVSEMDRLNVDWRQRPEPAASQDMTQPECEGARELKKRLAYDSRVDMTLTDGVDIEGRNGWPDSVHYKNAATGTSSQEDAEMAAAGHVVEQDDLHNQVEADAGWTTDDMWGHKNASVWERIKTEEELLPAPDEVKTEQEGSGDDFHVMVSLCEEPRRQQGNDDGDDKDDDDMVEDKAEEMVDGGGRTEEVEVGGVMRWKMVDGGGRREERKDGSGKWRREEVEDGEWRGEEVEDGGWRREEGGNERWWWKMAGGGGGGWKMAEGGGRGWWMAEGGDGGWRREDGGDERWWWKMAEGGGERWWMSEGGGRKRWQWKIVEEEVEDGEWRREEGGDGWWQWKWRREEMVGGSGNGGGRREGMEDAGGRRDVLEIKRKLTQVQQEMINLRARQAQMAKGLLKGSIAPAPVSSKVFRSQTSLEDVDSRTVFVSNVHFGASKEALMNHFRQCGPIANVRIVLDSATGKPKGCAYVEFVSKEAAAQALQLNESTLLSRVIKVVEKSKAVEATPGPITSPVPVPGFQLGRSSLSLNATVPVPAPVVIPCVPFKPAAVFHQVRPPFGRGAAKIVPGPPTSWKWEREKSGGPAASSVKGTVGDGGDTGPSPSNSSLPVSGPPLRPTAPSLFPRCGSSSVGSTTSLGAMRLGVMPGRGMQRSLSYHRGAGQSSESASLSTTPSASAVGRGGEGGGGGEGASEGGMALSEPAGERDDTVAEGATAVVERSEQVVKSSEQDQAEAAGI</sequence>
<feature type="region of interest" description="Disordered" evidence="9">
    <location>
        <begin position="450"/>
        <end position="546"/>
    </location>
</feature>
<keyword evidence="7" id="KW-0539">Nucleus</keyword>
<evidence type="ECO:0000259" key="10">
    <source>
        <dbReference type="PROSITE" id="PS50102"/>
    </source>
</evidence>
<reference evidence="11 12" key="1">
    <citation type="journal article" date="2018" name="Cell">
        <title>The Chara Genome: Secondary Complexity and Implications for Plant Terrestrialization.</title>
        <authorList>
            <person name="Nishiyama T."/>
            <person name="Sakayama H."/>
            <person name="Vries J.D."/>
            <person name="Buschmann H."/>
            <person name="Saint-Marcoux D."/>
            <person name="Ullrich K.K."/>
            <person name="Haas F.B."/>
            <person name="Vanderstraeten L."/>
            <person name="Becker D."/>
            <person name="Lang D."/>
            <person name="Vosolsobe S."/>
            <person name="Rombauts S."/>
            <person name="Wilhelmsson P.K.I."/>
            <person name="Janitza P."/>
            <person name="Kern R."/>
            <person name="Heyl A."/>
            <person name="Rumpler F."/>
            <person name="Villalobos L.I.A.C."/>
            <person name="Clay J.M."/>
            <person name="Skokan R."/>
            <person name="Toyoda A."/>
            <person name="Suzuki Y."/>
            <person name="Kagoshima H."/>
            <person name="Schijlen E."/>
            <person name="Tajeshwar N."/>
            <person name="Catarino B."/>
            <person name="Hetherington A.J."/>
            <person name="Saltykova A."/>
            <person name="Bonnot C."/>
            <person name="Breuninger H."/>
            <person name="Symeonidi A."/>
            <person name="Radhakrishnan G.V."/>
            <person name="Van Nieuwerburgh F."/>
            <person name="Deforce D."/>
            <person name="Chang C."/>
            <person name="Karol K.G."/>
            <person name="Hedrich R."/>
            <person name="Ulvskov P."/>
            <person name="Glockner G."/>
            <person name="Delwiche C.F."/>
            <person name="Petrasek J."/>
            <person name="Van de Peer Y."/>
            <person name="Friml J."/>
            <person name="Beilby M."/>
            <person name="Dolan L."/>
            <person name="Kohara Y."/>
            <person name="Sugano S."/>
            <person name="Fujiyama A."/>
            <person name="Delaux P.-M."/>
            <person name="Quint M."/>
            <person name="TheiBen G."/>
            <person name="Hagemann M."/>
            <person name="Harholt J."/>
            <person name="Dunand C."/>
            <person name="Zachgo S."/>
            <person name="Langdale J."/>
            <person name="Maumus F."/>
            <person name="Straeten D.V.D."/>
            <person name="Gould S.B."/>
            <person name="Rensing S.A."/>
        </authorList>
    </citation>
    <scope>NUCLEOTIDE SEQUENCE [LARGE SCALE GENOMIC DNA]</scope>
    <source>
        <strain evidence="11 12">S276</strain>
    </source>
</reference>
<dbReference type="PROSITE" id="PS50102">
    <property type="entry name" value="RRM"/>
    <property type="match status" value="1"/>
</dbReference>
<gene>
    <name evidence="11" type="ORF">CBR_g472</name>
</gene>
<organism evidence="11 12">
    <name type="scientific">Chara braunii</name>
    <name type="common">Braun's stonewort</name>
    <dbReference type="NCBI Taxonomy" id="69332"/>
    <lineage>
        <taxon>Eukaryota</taxon>
        <taxon>Viridiplantae</taxon>
        <taxon>Streptophyta</taxon>
        <taxon>Charophyceae</taxon>
        <taxon>Charales</taxon>
        <taxon>Characeae</taxon>
        <taxon>Chara</taxon>
    </lineage>
</organism>
<dbReference type="Pfam" id="PF00076">
    <property type="entry name" value="RRM_1"/>
    <property type="match status" value="1"/>
</dbReference>
<dbReference type="InterPro" id="IPR035979">
    <property type="entry name" value="RBD_domain_sf"/>
</dbReference>
<dbReference type="Pfam" id="PF01480">
    <property type="entry name" value="PWI"/>
    <property type="match status" value="1"/>
</dbReference>
<feature type="compositionally biased region" description="Basic and acidic residues" evidence="9">
    <location>
        <begin position="136"/>
        <end position="192"/>
    </location>
</feature>
<evidence type="ECO:0000256" key="2">
    <source>
        <dbReference type="ARBA" id="ARBA00008423"/>
    </source>
</evidence>
<dbReference type="InterPro" id="IPR002483">
    <property type="entry name" value="PWI_dom"/>
</dbReference>
<protein>
    <recommendedName>
        <fullName evidence="10">RRM domain-containing protein</fullName>
    </recommendedName>
</protein>
<feature type="compositionally biased region" description="Gly residues" evidence="9">
    <location>
        <begin position="1240"/>
        <end position="1254"/>
    </location>
</feature>
<feature type="compositionally biased region" description="Basic and acidic residues" evidence="9">
    <location>
        <begin position="96"/>
        <end position="128"/>
    </location>
</feature>
<evidence type="ECO:0000256" key="4">
    <source>
        <dbReference type="ARBA" id="ARBA00022737"/>
    </source>
</evidence>
<keyword evidence="3" id="KW-0479">Metal-binding</keyword>
<keyword evidence="6" id="KW-0862">Zinc</keyword>
<dbReference type="PANTHER" id="PTHR14738">
    <property type="entry name" value="ZINC FINGER CCCH DOMAIN-CONTAINING PROTEIN 14"/>
    <property type="match status" value="1"/>
</dbReference>
<dbReference type="OrthoDB" id="1716214at2759"/>
<evidence type="ECO:0000313" key="12">
    <source>
        <dbReference type="Proteomes" id="UP000265515"/>
    </source>
</evidence>
<evidence type="ECO:0000256" key="8">
    <source>
        <dbReference type="PROSITE-ProRule" id="PRU00176"/>
    </source>
</evidence>
<dbReference type="GO" id="GO:0008143">
    <property type="term" value="F:poly(A) binding"/>
    <property type="evidence" value="ECO:0007669"/>
    <property type="project" value="InterPro"/>
</dbReference>
<proteinExistence type="inferred from homology"/>
<dbReference type="STRING" id="69332.A0A388KB96"/>
<dbReference type="EMBL" id="BFEA01000086">
    <property type="protein sequence ID" value="GBG67334.1"/>
    <property type="molecule type" value="Genomic_DNA"/>
</dbReference>
<accession>A0A388KB96</accession>
<evidence type="ECO:0000256" key="1">
    <source>
        <dbReference type="ARBA" id="ARBA00004123"/>
    </source>
</evidence>
<dbReference type="InterPro" id="IPR000504">
    <property type="entry name" value="RRM_dom"/>
</dbReference>
<keyword evidence="5" id="KW-0863">Zinc-finger</keyword>
<feature type="compositionally biased region" description="Basic and acidic residues" evidence="9">
    <location>
        <begin position="479"/>
        <end position="489"/>
    </location>
</feature>
<name>A0A388KB96_CHABU</name>
<comment type="subcellular location">
    <subcellularLocation>
        <location evidence="1">Nucleus</location>
    </subcellularLocation>
</comment>
<dbReference type="PANTHER" id="PTHR14738:SF29">
    <property type="entry name" value="ZINC FINGER CCCH DOMAIN-CONTAINING PROTEIN 14"/>
    <property type="match status" value="1"/>
</dbReference>
<dbReference type="Gene3D" id="1.20.1390.10">
    <property type="entry name" value="PWI domain"/>
    <property type="match status" value="1"/>
</dbReference>
<keyword evidence="12" id="KW-1185">Reference proteome</keyword>
<feature type="domain" description="RRM" evidence="10">
    <location>
        <begin position="986"/>
        <end position="1063"/>
    </location>
</feature>
<evidence type="ECO:0000256" key="9">
    <source>
        <dbReference type="SAM" id="MobiDB-lite"/>
    </source>
</evidence>
<dbReference type="InterPro" id="IPR040366">
    <property type="entry name" value="Nab2/ZC3H14"/>
</dbReference>
<feature type="compositionally biased region" description="Polar residues" evidence="9">
    <location>
        <begin position="467"/>
        <end position="477"/>
    </location>
</feature>
<comment type="similarity">
    <text evidence="2">Belongs to the ZC3H14 family.</text>
</comment>
<dbReference type="SUPFAM" id="SSF54928">
    <property type="entry name" value="RNA-binding domain, RBD"/>
    <property type="match status" value="1"/>
</dbReference>
<comment type="caution">
    <text evidence="11">The sequence shown here is derived from an EMBL/GenBank/DDBJ whole genome shotgun (WGS) entry which is preliminary data.</text>
</comment>
<feature type="region of interest" description="Disordered" evidence="9">
    <location>
        <begin position="1212"/>
        <end position="1298"/>
    </location>
</feature>
<dbReference type="Gramene" id="GBG67334">
    <property type="protein sequence ID" value="GBG67334"/>
    <property type="gene ID" value="CBR_g472"/>
</dbReference>
<feature type="region of interest" description="Disordered" evidence="9">
    <location>
        <begin position="1123"/>
        <end position="1196"/>
    </location>
</feature>
<feature type="compositionally biased region" description="Basic residues" evidence="9">
    <location>
        <begin position="238"/>
        <end position="248"/>
    </location>
</feature>
<evidence type="ECO:0000256" key="6">
    <source>
        <dbReference type="ARBA" id="ARBA00022833"/>
    </source>
</evidence>
<feature type="compositionally biased region" description="Basic and acidic residues" evidence="9">
    <location>
        <begin position="292"/>
        <end position="340"/>
    </location>
</feature>
<dbReference type="GO" id="GO:0005737">
    <property type="term" value="C:cytoplasm"/>
    <property type="evidence" value="ECO:0007669"/>
    <property type="project" value="TreeGrafter"/>
</dbReference>
<evidence type="ECO:0000256" key="3">
    <source>
        <dbReference type="ARBA" id="ARBA00022723"/>
    </source>
</evidence>
<feature type="compositionally biased region" description="Basic and acidic residues" evidence="9">
    <location>
        <begin position="348"/>
        <end position="368"/>
    </location>
</feature>
<dbReference type="GO" id="GO:0008270">
    <property type="term" value="F:zinc ion binding"/>
    <property type="evidence" value="ECO:0007669"/>
    <property type="project" value="UniProtKB-KW"/>
</dbReference>
<dbReference type="InterPro" id="IPR012677">
    <property type="entry name" value="Nucleotide-bd_a/b_plait_sf"/>
</dbReference>
<dbReference type="SMART" id="SM00360">
    <property type="entry name" value="RRM"/>
    <property type="match status" value="1"/>
</dbReference>
<dbReference type="GO" id="GO:0005634">
    <property type="term" value="C:nucleus"/>
    <property type="evidence" value="ECO:0007669"/>
    <property type="project" value="UniProtKB-SubCell"/>
</dbReference>
<feature type="compositionally biased region" description="Low complexity" evidence="9">
    <location>
        <begin position="1224"/>
        <end position="1239"/>
    </location>
</feature>
<feature type="region of interest" description="Disordered" evidence="9">
    <location>
        <begin position="92"/>
        <end position="403"/>
    </location>
</feature>
<dbReference type="GO" id="GO:0043488">
    <property type="term" value="P:regulation of mRNA stability"/>
    <property type="evidence" value="ECO:0007669"/>
    <property type="project" value="InterPro"/>
</dbReference>
<dbReference type="Proteomes" id="UP000265515">
    <property type="component" value="Unassembled WGS sequence"/>
</dbReference>
<evidence type="ECO:0000256" key="5">
    <source>
        <dbReference type="ARBA" id="ARBA00022771"/>
    </source>
</evidence>
<evidence type="ECO:0000256" key="7">
    <source>
        <dbReference type="ARBA" id="ARBA00023242"/>
    </source>
</evidence>
<dbReference type="Gene3D" id="3.30.70.330">
    <property type="match status" value="1"/>
</dbReference>
<evidence type="ECO:0000313" key="11">
    <source>
        <dbReference type="EMBL" id="GBG67334.1"/>
    </source>
</evidence>